<dbReference type="AlphaFoldDB" id="A0A9P4KE30"/>
<organism evidence="2 3">
    <name type="scientific">Lojkania enalia</name>
    <dbReference type="NCBI Taxonomy" id="147567"/>
    <lineage>
        <taxon>Eukaryota</taxon>
        <taxon>Fungi</taxon>
        <taxon>Dikarya</taxon>
        <taxon>Ascomycota</taxon>
        <taxon>Pezizomycotina</taxon>
        <taxon>Dothideomycetes</taxon>
        <taxon>Pleosporomycetidae</taxon>
        <taxon>Pleosporales</taxon>
        <taxon>Pleosporales incertae sedis</taxon>
        <taxon>Lojkania</taxon>
    </lineage>
</organism>
<feature type="region of interest" description="Disordered" evidence="1">
    <location>
        <begin position="90"/>
        <end position="123"/>
    </location>
</feature>
<dbReference type="Proteomes" id="UP000800093">
    <property type="component" value="Unassembled WGS sequence"/>
</dbReference>
<comment type="caution">
    <text evidence="2">The sequence shown here is derived from an EMBL/GenBank/DDBJ whole genome shotgun (WGS) entry which is preliminary data.</text>
</comment>
<accession>A0A9P4KE30</accession>
<evidence type="ECO:0000313" key="2">
    <source>
        <dbReference type="EMBL" id="KAF2266900.1"/>
    </source>
</evidence>
<dbReference type="EMBL" id="ML986595">
    <property type="protein sequence ID" value="KAF2266900.1"/>
    <property type="molecule type" value="Genomic_DNA"/>
</dbReference>
<evidence type="ECO:0000256" key="1">
    <source>
        <dbReference type="SAM" id="MobiDB-lite"/>
    </source>
</evidence>
<gene>
    <name evidence="2" type="ORF">CC78DRAFT_110846</name>
</gene>
<evidence type="ECO:0000313" key="3">
    <source>
        <dbReference type="Proteomes" id="UP000800093"/>
    </source>
</evidence>
<name>A0A9P4KE30_9PLEO</name>
<protein>
    <submittedName>
        <fullName evidence="2">Uncharacterized protein</fullName>
    </submittedName>
</protein>
<proteinExistence type="predicted"/>
<reference evidence="3" key="1">
    <citation type="journal article" date="2020" name="Stud. Mycol.">
        <title>101 Dothideomycetes genomes: A test case for predicting lifestyles and emergence of pathogens.</title>
        <authorList>
            <person name="Haridas S."/>
            <person name="Albert R."/>
            <person name="Binder M."/>
            <person name="Bloem J."/>
            <person name="LaButti K."/>
            <person name="Salamov A."/>
            <person name="Andreopoulos B."/>
            <person name="Baker S."/>
            <person name="Barry K."/>
            <person name="Bills G."/>
            <person name="Bluhm B."/>
            <person name="Cannon C."/>
            <person name="Castanera R."/>
            <person name="Culley D."/>
            <person name="Daum C."/>
            <person name="Ezra D."/>
            <person name="Gonzalez J."/>
            <person name="Henrissat B."/>
            <person name="Kuo A."/>
            <person name="Liang C."/>
            <person name="Lipzen A."/>
            <person name="Lutzoni F."/>
            <person name="Magnuson J."/>
            <person name="Mondo S."/>
            <person name="Nolan M."/>
            <person name="Ohm R."/>
            <person name="Pangilinan J."/>
            <person name="Park H.-J."/>
            <person name="Ramirez L."/>
            <person name="Alfaro M."/>
            <person name="Sun H."/>
            <person name="Tritt A."/>
            <person name="Yoshinaga Y."/>
            <person name="Zwiers L.-H."/>
            <person name="Turgeon B."/>
            <person name="Goodwin S."/>
            <person name="Spatafora J."/>
            <person name="Crous P."/>
            <person name="Grigoriev I."/>
        </authorList>
    </citation>
    <scope>NUCLEOTIDE SEQUENCE [LARGE SCALE GENOMIC DNA]</scope>
    <source>
        <strain evidence="3">CBS 304.66</strain>
    </source>
</reference>
<keyword evidence="3" id="KW-1185">Reference proteome</keyword>
<sequence length="123" mass="13545">MIRIVPIVVPVHNTHAYPTNLDHTPSKAHCLPYAYDPTNYKAGRKGKGGRDVSKSTRQMFAFCTSFPSLSATCDSTCSALPLVTSLSSFAPYHPPPSRRETLRRPAKSNPWDAQHTCATQSEN</sequence>